<organism evidence="1 2">
    <name type="scientific">Porites evermanni</name>
    <dbReference type="NCBI Taxonomy" id="104178"/>
    <lineage>
        <taxon>Eukaryota</taxon>
        <taxon>Metazoa</taxon>
        <taxon>Cnidaria</taxon>
        <taxon>Anthozoa</taxon>
        <taxon>Hexacorallia</taxon>
        <taxon>Scleractinia</taxon>
        <taxon>Fungiina</taxon>
        <taxon>Poritidae</taxon>
        <taxon>Porites</taxon>
    </lineage>
</organism>
<dbReference type="EMBL" id="CALNXI010001648">
    <property type="protein sequence ID" value="CAH3174112.1"/>
    <property type="molecule type" value="Genomic_DNA"/>
</dbReference>
<proteinExistence type="predicted"/>
<name>A0ABN8R896_9CNID</name>
<evidence type="ECO:0000313" key="2">
    <source>
        <dbReference type="Proteomes" id="UP001159427"/>
    </source>
</evidence>
<protein>
    <submittedName>
        <fullName evidence="1">Uncharacterized protein</fullName>
    </submittedName>
</protein>
<gene>
    <name evidence="1" type="ORF">PEVE_00009372</name>
</gene>
<dbReference type="Proteomes" id="UP001159427">
    <property type="component" value="Unassembled WGS sequence"/>
</dbReference>
<sequence>MAASFAVTLSGDDIPGAFFEGRNPAELNNDALRFWLKCQGDKCKQRLSFENQSIFSRVDQYIEFGLKDVIVDPHADFIYAERKIVREQANSCKDTVYLTLVILVLFLSVKRRYRLISDPTIG</sequence>
<evidence type="ECO:0000313" key="1">
    <source>
        <dbReference type="EMBL" id="CAH3174112.1"/>
    </source>
</evidence>
<keyword evidence="2" id="KW-1185">Reference proteome</keyword>
<comment type="caution">
    <text evidence="1">The sequence shown here is derived from an EMBL/GenBank/DDBJ whole genome shotgun (WGS) entry which is preliminary data.</text>
</comment>
<accession>A0ABN8R896</accession>
<reference evidence="1 2" key="1">
    <citation type="submission" date="2022-05" db="EMBL/GenBank/DDBJ databases">
        <authorList>
            <consortium name="Genoscope - CEA"/>
            <person name="William W."/>
        </authorList>
    </citation>
    <scope>NUCLEOTIDE SEQUENCE [LARGE SCALE GENOMIC DNA]</scope>
</reference>